<organism evidence="4 5">
    <name type="scientific">Desulfotruncus arcticus DSM 17038</name>
    <dbReference type="NCBI Taxonomy" id="1121424"/>
    <lineage>
        <taxon>Bacteria</taxon>
        <taxon>Bacillati</taxon>
        <taxon>Bacillota</taxon>
        <taxon>Clostridia</taxon>
        <taxon>Eubacteriales</taxon>
        <taxon>Desulfallaceae</taxon>
        <taxon>Desulfotruncus</taxon>
    </lineage>
</organism>
<gene>
    <name evidence="4" type="ORF">SAMN05660649_03949</name>
</gene>
<evidence type="ECO:0000313" key="5">
    <source>
        <dbReference type="Proteomes" id="UP000199337"/>
    </source>
</evidence>
<evidence type="ECO:0000256" key="2">
    <source>
        <dbReference type="HAMAP-Rule" id="MF_01212"/>
    </source>
</evidence>
<dbReference type="PROSITE" id="PS51831">
    <property type="entry name" value="HD"/>
    <property type="match status" value="1"/>
</dbReference>
<dbReference type="PANTHER" id="PTHR35795:SF1">
    <property type="entry name" value="BIS(5'-NUCLEOSYL)-TETRAPHOSPHATASE, SYMMETRICAL"/>
    <property type="match status" value="1"/>
</dbReference>
<dbReference type="STRING" id="341036.SAMN05660649_03949"/>
<dbReference type="HAMAP" id="MF_01212">
    <property type="entry name" value="dGTPase_type2"/>
    <property type="match status" value="1"/>
</dbReference>
<dbReference type="InterPro" id="IPR051094">
    <property type="entry name" value="Diverse_Catalytic_Enzymes"/>
</dbReference>
<dbReference type="PANTHER" id="PTHR35795">
    <property type="entry name" value="SLR1885 PROTEIN"/>
    <property type="match status" value="1"/>
</dbReference>
<dbReference type="SMART" id="SM00471">
    <property type="entry name" value="HDc"/>
    <property type="match status" value="1"/>
</dbReference>
<sequence>MNIRQHSEEMEDKLLSHLAARSSCTAGRRYPEEPCSVRTAYQRDRDRIIHSKAFRRLKHKTQVFIIPEGDHYRTRLTHTLEVSQIARTVARALRLNEDLTEAIALGHDLGHTPFGHAGESALNEIMTGGFRHNRQSLRVVEELEGGRGLNLTGEVCDGILNHTGKVIPSTLEGQIVKIADRVAYINHDIDDAVRGGILKTSDLPQFCLDVLGTEHRTRINNMVVDLINSSWGKPQITMSSQVQEATDKLREFLFDHVYVDSEAKSEESKARHVVQFLFDYWNKHPEKLPAEYHIRGETVGVERAVCDYIAGMTDRYAIAQFKALFIPRSFAIPGDSG</sequence>
<evidence type="ECO:0000256" key="1">
    <source>
        <dbReference type="ARBA" id="ARBA00022801"/>
    </source>
</evidence>
<feature type="domain" description="HD" evidence="3">
    <location>
        <begin position="75"/>
        <end position="185"/>
    </location>
</feature>
<dbReference type="AlphaFoldDB" id="A0A1I2XFE5"/>
<protein>
    <recommendedName>
        <fullName evidence="2">Deoxyguanosinetriphosphate triphosphohydrolase-like protein</fullName>
    </recommendedName>
</protein>
<dbReference type="EMBL" id="FOOX01000017">
    <property type="protein sequence ID" value="SFH12254.1"/>
    <property type="molecule type" value="Genomic_DNA"/>
</dbReference>
<accession>A0A1I2XFE5</accession>
<dbReference type="InterPro" id="IPR026875">
    <property type="entry name" value="PHydrolase_assoc_dom"/>
</dbReference>
<dbReference type="SUPFAM" id="SSF109604">
    <property type="entry name" value="HD-domain/PDEase-like"/>
    <property type="match status" value="1"/>
</dbReference>
<dbReference type="RefSeq" id="WP_092473564.1">
    <property type="nucleotide sequence ID" value="NZ_FOOX01000017.1"/>
</dbReference>
<comment type="similarity">
    <text evidence="2">Belongs to the dGTPase family. Type 2 subfamily.</text>
</comment>
<dbReference type="InterPro" id="IPR023023">
    <property type="entry name" value="dNTPase_2"/>
</dbReference>
<name>A0A1I2XFE5_9FIRM</name>
<dbReference type="NCBIfam" id="TIGR01353">
    <property type="entry name" value="dGTP_triPase"/>
    <property type="match status" value="1"/>
</dbReference>
<dbReference type="InterPro" id="IPR003607">
    <property type="entry name" value="HD/PDEase_dom"/>
</dbReference>
<dbReference type="GO" id="GO:0016793">
    <property type="term" value="F:triphosphoric monoester hydrolase activity"/>
    <property type="evidence" value="ECO:0007669"/>
    <property type="project" value="InterPro"/>
</dbReference>
<dbReference type="Pfam" id="PF01966">
    <property type="entry name" value="HD"/>
    <property type="match status" value="1"/>
</dbReference>
<dbReference type="CDD" id="cd00077">
    <property type="entry name" value="HDc"/>
    <property type="match status" value="1"/>
</dbReference>
<dbReference type="Gene3D" id="1.10.3210.10">
    <property type="entry name" value="Hypothetical protein af1432"/>
    <property type="match status" value="1"/>
</dbReference>
<evidence type="ECO:0000313" key="4">
    <source>
        <dbReference type="EMBL" id="SFH12254.1"/>
    </source>
</evidence>
<keyword evidence="5" id="KW-1185">Reference proteome</keyword>
<dbReference type="OrthoDB" id="9803619at2"/>
<dbReference type="Pfam" id="PF13286">
    <property type="entry name" value="HD_assoc"/>
    <property type="match status" value="1"/>
</dbReference>
<reference evidence="5" key="1">
    <citation type="submission" date="2016-10" db="EMBL/GenBank/DDBJ databases">
        <authorList>
            <person name="Varghese N."/>
            <person name="Submissions S."/>
        </authorList>
    </citation>
    <scope>NUCLEOTIDE SEQUENCE [LARGE SCALE GENOMIC DNA]</scope>
    <source>
        <strain evidence="5">DSM 17038</strain>
    </source>
</reference>
<dbReference type="Proteomes" id="UP000199337">
    <property type="component" value="Unassembled WGS sequence"/>
</dbReference>
<dbReference type="InterPro" id="IPR006261">
    <property type="entry name" value="dGTPase"/>
</dbReference>
<dbReference type="InterPro" id="IPR006674">
    <property type="entry name" value="HD_domain"/>
</dbReference>
<keyword evidence="1 2" id="KW-0378">Hydrolase</keyword>
<proteinExistence type="inferred from homology"/>
<dbReference type="NCBIfam" id="NF002327">
    <property type="entry name" value="PRK01286.1-2"/>
    <property type="match status" value="1"/>
</dbReference>
<evidence type="ECO:0000259" key="3">
    <source>
        <dbReference type="PROSITE" id="PS51831"/>
    </source>
</evidence>